<organism evidence="4 5">
    <name type="scientific">Coleophoma cylindrospora</name>
    <dbReference type="NCBI Taxonomy" id="1849047"/>
    <lineage>
        <taxon>Eukaryota</taxon>
        <taxon>Fungi</taxon>
        <taxon>Dikarya</taxon>
        <taxon>Ascomycota</taxon>
        <taxon>Pezizomycotina</taxon>
        <taxon>Leotiomycetes</taxon>
        <taxon>Helotiales</taxon>
        <taxon>Dermateaceae</taxon>
        <taxon>Coleophoma</taxon>
    </lineage>
</organism>
<dbReference type="EMBL" id="PDLM01000004">
    <property type="protein sequence ID" value="RDW79609.1"/>
    <property type="molecule type" value="Genomic_DNA"/>
</dbReference>
<dbReference type="InterPro" id="IPR050613">
    <property type="entry name" value="Sec_Metabolite_Reg"/>
</dbReference>
<sequence>MSKVTALKKARAEAYLSPTPTPVLSSPPVEVARRNSIGDSGPFKKSAGFFGPTNFSAVFLENHEDLGGDIPISSQELDPSGASHEILQSQTFLMLAGTDVCGSPRVALGAKVIQHLPDERTFSFLLCRYSEKVNEFVLHKQSVLRCAASIWTTFGQYLEEPRRCEDFERISAILCKNGETGLEEIDDYEEWVASFSGMNMRWETLGAVFTILGHTILSLPERDPFFSSQRGHRSNRKSWASELKDCVQACVTLSNYGDLINVHMVALLATNHLFQTVISGDASLVVWRQLGDLASASTALGLHRQVHTAHSTSVVSEWKKLLFLVVFHMDKFASLLTGRPPALSSRYTHISMPLDLSNEVRIAGGETLAREIARLDENGWNVDGKLYPATSCRAQGPMILVLDEILELTLGDPEAVTCERVNHLLQKLDKTYKSMPRFLQWSPEDDSLPNDQLVWRKISLRLKFLQSQLLLERLLYKIGGSDGSSMIECAKEMLELTVLIWVQRDRYIEHHLDYDYFLMCFGVPAGGVLCVELLRRIKQPKETAHLPPIARSEIVQKLSLLIGFLEWVRPAAGNYQLCSRMRQIIKRILDQILNPTPTALPQPETESQPAVEPFDNTPFVSAPFSSDDGLDNLDWLNSVDWSRGPWVDLTGPDNYSMDPRLIYLPQG</sequence>
<protein>
    <recommendedName>
        <fullName evidence="3">Xylanolytic transcriptional activator regulatory domain-containing protein</fullName>
    </recommendedName>
</protein>
<reference evidence="4 5" key="1">
    <citation type="journal article" date="2018" name="IMA Fungus">
        <title>IMA Genome-F 9: Draft genome sequence of Annulohypoxylon stygium, Aspergillus mulundensis, Berkeleyomyces basicola (syn. Thielaviopsis basicola), Ceratocystis smalleyi, two Cercospora beticola strains, Coleophoma cylindrospora, Fusarium fracticaudum, Phialophora cf. hyalina, and Morchella septimelata.</title>
        <authorList>
            <person name="Wingfield B.D."/>
            <person name="Bills G.F."/>
            <person name="Dong Y."/>
            <person name="Huang W."/>
            <person name="Nel W.J."/>
            <person name="Swalarsk-Parry B.S."/>
            <person name="Vaghefi N."/>
            <person name="Wilken P.M."/>
            <person name="An Z."/>
            <person name="de Beer Z.W."/>
            <person name="De Vos L."/>
            <person name="Chen L."/>
            <person name="Duong T.A."/>
            <person name="Gao Y."/>
            <person name="Hammerbacher A."/>
            <person name="Kikkert J.R."/>
            <person name="Li Y."/>
            <person name="Li H."/>
            <person name="Li K."/>
            <person name="Li Q."/>
            <person name="Liu X."/>
            <person name="Ma X."/>
            <person name="Naidoo K."/>
            <person name="Pethybridge S.J."/>
            <person name="Sun J."/>
            <person name="Steenkamp E.T."/>
            <person name="van der Nest M.A."/>
            <person name="van Wyk S."/>
            <person name="Wingfield M.J."/>
            <person name="Xiong C."/>
            <person name="Yue Q."/>
            <person name="Zhang X."/>
        </authorList>
    </citation>
    <scope>NUCLEOTIDE SEQUENCE [LARGE SCALE GENOMIC DNA]</scope>
    <source>
        <strain evidence="4 5">BP6252</strain>
    </source>
</reference>
<dbReference type="GO" id="GO:0005634">
    <property type="term" value="C:nucleus"/>
    <property type="evidence" value="ECO:0007669"/>
    <property type="project" value="UniProtKB-SubCell"/>
</dbReference>
<dbReference type="Pfam" id="PF04082">
    <property type="entry name" value="Fungal_trans"/>
    <property type="match status" value="1"/>
</dbReference>
<feature type="domain" description="Xylanolytic transcriptional activator regulatory" evidence="3">
    <location>
        <begin position="286"/>
        <end position="359"/>
    </location>
</feature>
<name>A0A3D8RZY6_9HELO</name>
<dbReference type="PANTHER" id="PTHR31001">
    <property type="entry name" value="UNCHARACTERIZED TRANSCRIPTIONAL REGULATORY PROTEIN"/>
    <property type="match status" value="1"/>
</dbReference>
<dbReference type="PANTHER" id="PTHR31001:SF40">
    <property type="entry name" value="ZN(II)2CYS6 TRANSCRIPTION FACTOR (EUROFUNG)"/>
    <property type="match status" value="1"/>
</dbReference>
<accession>A0A3D8RZY6</accession>
<dbReference type="STRING" id="1849047.A0A3D8RZY6"/>
<evidence type="ECO:0000256" key="1">
    <source>
        <dbReference type="ARBA" id="ARBA00004123"/>
    </source>
</evidence>
<dbReference type="InterPro" id="IPR007219">
    <property type="entry name" value="XnlR_reg_dom"/>
</dbReference>
<proteinExistence type="predicted"/>
<evidence type="ECO:0000313" key="4">
    <source>
        <dbReference type="EMBL" id="RDW79609.1"/>
    </source>
</evidence>
<dbReference type="GO" id="GO:0008270">
    <property type="term" value="F:zinc ion binding"/>
    <property type="evidence" value="ECO:0007669"/>
    <property type="project" value="InterPro"/>
</dbReference>
<keyword evidence="5" id="KW-1185">Reference proteome</keyword>
<comment type="subcellular location">
    <subcellularLocation>
        <location evidence="1">Nucleus</location>
    </subcellularLocation>
</comment>
<dbReference type="Proteomes" id="UP000256645">
    <property type="component" value="Unassembled WGS sequence"/>
</dbReference>
<evidence type="ECO:0000256" key="2">
    <source>
        <dbReference type="ARBA" id="ARBA00023242"/>
    </source>
</evidence>
<evidence type="ECO:0000313" key="5">
    <source>
        <dbReference type="Proteomes" id="UP000256645"/>
    </source>
</evidence>
<dbReference type="SMART" id="SM00906">
    <property type="entry name" value="Fungal_trans"/>
    <property type="match status" value="1"/>
</dbReference>
<dbReference type="AlphaFoldDB" id="A0A3D8RZY6"/>
<keyword evidence="2" id="KW-0539">Nucleus</keyword>
<dbReference type="GO" id="GO:0003677">
    <property type="term" value="F:DNA binding"/>
    <property type="evidence" value="ECO:0007669"/>
    <property type="project" value="InterPro"/>
</dbReference>
<dbReference type="CDD" id="cd12148">
    <property type="entry name" value="fungal_TF_MHR"/>
    <property type="match status" value="1"/>
</dbReference>
<dbReference type="OrthoDB" id="4898680at2759"/>
<comment type="caution">
    <text evidence="4">The sequence shown here is derived from an EMBL/GenBank/DDBJ whole genome shotgun (WGS) entry which is preliminary data.</text>
</comment>
<gene>
    <name evidence="4" type="ORF">BP6252_04247</name>
</gene>
<dbReference type="GO" id="GO:0006351">
    <property type="term" value="P:DNA-templated transcription"/>
    <property type="evidence" value="ECO:0007669"/>
    <property type="project" value="InterPro"/>
</dbReference>
<evidence type="ECO:0000259" key="3">
    <source>
        <dbReference type="SMART" id="SM00906"/>
    </source>
</evidence>